<feature type="domain" description="Glycosyltransferase 61 catalytic" evidence="1">
    <location>
        <begin position="109"/>
        <end position="283"/>
    </location>
</feature>
<dbReference type="Pfam" id="PF04577">
    <property type="entry name" value="Glyco_transf_61"/>
    <property type="match status" value="1"/>
</dbReference>
<accession>A0A6F9Y6D7</accession>
<sequence>MNAHNYNYVESVGILEDSKKYTEKEHLVSKKILCKDYNDAVILPPKADYAGKRNGNWGKGGVVDSEGNFIVASTYVGDWATQGGFYEYNHVDKIIDDDVVYIGFISGHYGHFLVDCTTKLWPLVNMKKLGKNVKVAYTGDNELNGNAKMIINLLGINDEDLLYIDEVTKFRKVYVPEQSAKPGEWYTREYLKVFETIQENIKQRAEVHSEIKRKVYFTRTGYLDAKKKEVGEKTLEKVFAYNNFEIYNPERLSIVDMMEIINESTEVACINGTIPLNMIFSYNKNVKLIVLNKTGVYHRNLEYFAEICNFRIIYVDVYDKKFKAKDLGVGPFIVTVTDNLQNYFMDNGMKIPNEMKTFKYKDYCTFLILLANRSVRDKLRPVKNKLKEMLHK</sequence>
<evidence type="ECO:0000313" key="2">
    <source>
        <dbReference type="EMBL" id="GET13131.1"/>
    </source>
</evidence>
<gene>
    <name evidence="2" type="ORF">SN811_16310</name>
</gene>
<comment type="caution">
    <text evidence="2">The sequence shown here is derived from an EMBL/GenBank/DDBJ whole genome shotgun (WGS) entry which is preliminary data.</text>
</comment>
<dbReference type="GO" id="GO:0016757">
    <property type="term" value="F:glycosyltransferase activity"/>
    <property type="evidence" value="ECO:0007669"/>
    <property type="project" value="InterPro"/>
</dbReference>
<protein>
    <recommendedName>
        <fullName evidence="1">Glycosyltransferase 61 catalytic domain-containing protein</fullName>
    </recommendedName>
</protein>
<dbReference type="AlphaFoldDB" id="A0A6F9Y6D7"/>
<proteinExistence type="predicted"/>
<dbReference type="RefSeq" id="WP_172577647.1">
    <property type="nucleotide sequence ID" value="NZ_BLAP01000065.1"/>
</dbReference>
<organism evidence="2">
    <name type="scientific">Ligilactobacillus agilis</name>
    <dbReference type="NCBI Taxonomy" id="1601"/>
    <lineage>
        <taxon>Bacteria</taxon>
        <taxon>Bacillati</taxon>
        <taxon>Bacillota</taxon>
        <taxon>Bacilli</taxon>
        <taxon>Lactobacillales</taxon>
        <taxon>Lactobacillaceae</taxon>
        <taxon>Ligilactobacillus</taxon>
    </lineage>
</organism>
<name>A0A6F9Y6D7_9LACO</name>
<evidence type="ECO:0000259" key="1">
    <source>
        <dbReference type="Pfam" id="PF04577"/>
    </source>
</evidence>
<dbReference type="EMBL" id="BLAP01000065">
    <property type="protein sequence ID" value="GET13131.1"/>
    <property type="molecule type" value="Genomic_DNA"/>
</dbReference>
<dbReference type="InterPro" id="IPR049625">
    <property type="entry name" value="Glyco_transf_61_cat"/>
</dbReference>
<dbReference type="Proteomes" id="UP000494160">
    <property type="component" value="Unassembled WGS sequence"/>
</dbReference>
<reference evidence="2" key="1">
    <citation type="submission" date="2019-10" db="EMBL/GenBank/DDBJ databases">
        <title>Lactobacillus agilis SN811 Whole Genome Sequencing Project.</title>
        <authorList>
            <person name="Suzuki S."/>
            <person name="Endo A."/>
            <person name="Maeno S."/>
            <person name="Shiwa Y."/>
            <person name="Matsutani M."/>
            <person name="Kajikawa A."/>
        </authorList>
    </citation>
    <scope>NUCLEOTIDE SEQUENCE</scope>
    <source>
        <strain evidence="2">SN811</strain>
    </source>
</reference>